<accession>A0A450X7D8</accession>
<sequence length="122" mass="14101">MFLLDPFIPADRLGVVMDSDGAHGRMRRPRALWRVTDQVRYGFAILENDKNLFVLFYFGQSGRVRIGIRFTDAEYFYGNPKPILLRGFLAFDGDGTHRKSDKACTFWPQRLEDVFLYSGSPD</sequence>
<dbReference type="AlphaFoldDB" id="A0A450X7D8"/>
<gene>
    <name evidence="1" type="ORF">BECKMB1821G_GA0114241_101151</name>
</gene>
<organism evidence="1">
    <name type="scientific">Candidatus Kentrum sp. MB</name>
    <dbReference type="NCBI Taxonomy" id="2138164"/>
    <lineage>
        <taxon>Bacteria</taxon>
        <taxon>Pseudomonadati</taxon>
        <taxon>Pseudomonadota</taxon>
        <taxon>Gammaproteobacteria</taxon>
        <taxon>Candidatus Kentrum</taxon>
    </lineage>
</organism>
<evidence type="ECO:0000313" key="1">
    <source>
        <dbReference type="EMBL" id="VFK25121.1"/>
    </source>
</evidence>
<name>A0A450X7D8_9GAMM</name>
<reference evidence="1" key="1">
    <citation type="submission" date="2019-02" db="EMBL/GenBank/DDBJ databases">
        <authorList>
            <person name="Gruber-Vodicka R. H."/>
            <person name="Seah K. B. B."/>
        </authorList>
    </citation>
    <scope>NUCLEOTIDE SEQUENCE</scope>
    <source>
        <strain evidence="1">BECK_BZ197</strain>
    </source>
</reference>
<dbReference type="EMBL" id="CAADFO010000011">
    <property type="protein sequence ID" value="VFK25121.1"/>
    <property type="molecule type" value="Genomic_DNA"/>
</dbReference>
<proteinExistence type="predicted"/>
<protein>
    <submittedName>
        <fullName evidence="1">Uncharacterized protein</fullName>
    </submittedName>
</protein>